<dbReference type="Proteomes" id="UP000283634">
    <property type="component" value="Unassembled WGS sequence"/>
</dbReference>
<feature type="chain" id="PRO_5018591989" description="Surface protease GP63" evidence="1">
    <location>
        <begin position="30"/>
        <end position="139"/>
    </location>
</feature>
<sequence>MESFGATLLLLGLVLTIMWVVELCDGAWSAEFIAHCEANADVVCPGISGDDCFGWDDGPYLECELASRPMRHNSAALSSTPRCESDLAVFADARTGGDPGSIGVLPCSADPVWATCSCVNVHVDKKEKKNKNNTCAQFL</sequence>
<dbReference type="AlphaFoldDB" id="A0A3R7K6R8"/>
<evidence type="ECO:0000313" key="3">
    <source>
        <dbReference type="Proteomes" id="UP000283634"/>
    </source>
</evidence>
<evidence type="ECO:0000313" key="2">
    <source>
        <dbReference type="EMBL" id="RNF00893.1"/>
    </source>
</evidence>
<name>A0A3R7K6R8_TRYRA</name>
<accession>A0A3R7K6R8</accession>
<protein>
    <recommendedName>
        <fullName evidence="4">Surface protease GP63</fullName>
    </recommendedName>
</protein>
<comment type="caution">
    <text evidence="2">The sequence shown here is derived from an EMBL/GenBank/DDBJ whole genome shotgun (WGS) entry which is preliminary data.</text>
</comment>
<keyword evidence="1" id="KW-0732">Signal</keyword>
<reference evidence="2 3" key="1">
    <citation type="journal article" date="2018" name="BMC Genomics">
        <title>Genomic comparison of Trypanosoma conorhini and Trypanosoma rangeli to Trypanosoma cruzi strains of high and low virulence.</title>
        <authorList>
            <person name="Bradwell K.R."/>
            <person name="Koparde V.N."/>
            <person name="Matveyev A.V."/>
            <person name="Serrano M.G."/>
            <person name="Alves J.M."/>
            <person name="Parikh H."/>
            <person name="Huang B."/>
            <person name="Lee V."/>
            <person name="Espinosa-Alvarez O."/>
            <person name="Ortiz P.A."/>
            <person name="Costa-Martins A.G."/>
            <person name="Teixeira M.M."/>
            <person name="Buck G.A."/>
        </authorList>
    </citation>
    <scope>NUCLEOTIDE SEQUENCE [LARGE SCALE GENOMIC DNA]</scope>
    <source>
        <strain evidence="2 3">AM80</strain>
    </source>
</reference>
<evidence type="ECO:0000256" key="1">
    <source>
        <dbReference type="SAM" id="SignalP"/>
    </source>
</evidence>
<feature type="signal peptide" evidence="1">
    <location>
        <begin position="1"/>
        <end position="29"/>
    </location>
</feature>
<dbReference type="RefSeq" id="XP_029236022.1">
    <property type="nucleotide sequence ID" value="XM_029384154.1"/>
</dbReference>
<dbReference type="GeneID" id="40331292"/>
<keyword evidence="3" id="KW-1185">Reference proteome</keyword>
<proteinExistence type="predicted"/>
<evidence type="ECO:0008006" key="4">
    <source>
        <dbReference type="Google" id="ProtNLM"/>
    </source>
</evidence>
<organism evidence="2 3">
    <name type="scientific">Trypanosoma rangeli</name>
    <dbReference type="NCBI Taxonomy" id="5698"/>
    <lineage>
        <taxon>Eukaryota</taxon>
        <taxon>Discoba</taxon>
        <taxon>Euglenozoa</taxon>
        <taxon>Kinetoplastea</taxon>
        <taxon>Metakinetoplastina</taxon>
        <taxon>Trypanosomatida</taxon>
        <taxon>Trypanosomatidae</taxon>
        <taxon>Trypanosoma</taxon>
        <taxon>Herpetosoma</taxon>
    </lineage>
</organism>
<gene>
    <name evidence="2" type="ORF">TraAM80_07359</name>
</gene>
<dbReference type="EMBL" id="MKGL01000302">
    <property type="protein sequence ID" value="RNF00893.1"/>
    <property type="molecule type" value="Genomic_DNA"/>
</dbReference>